<gene>
    <name evidence="2" type="ORF">SAMEA4873647_02965</name>
</gene>
<protein>
    <submittedName>
        <fullName evidence="2">Uncharacterized protein</fullName>
    </submittedName>
</protein>
<dbReference type="EMBL" id="CAAHCR010000003">
    <property type="protein sequence ID" value="VGL69993.1"/>
    <property type="molecule type" value="Genomic_DNA"/>
</dbReference>
<sequence>MTMADFERYQAESVKRASMPPVAKHSQKKRNQSNKFDRIYQTLGETA</sequence>
<evidence type="ECO:0000256" key="1">
    <source>
        <dbReference type="SAM" id="MobiDB-lite"/>
    </source>
</evidence>
<feature type="compositionally biased region" description="Basic and acidic residues" evidence="1">
    <location>
        <begin position="1"/>
        <end position="15"/>
    </location>
</feature>
<proteinExistence type="predicted"/>
<feature type="region of interest" description="Disordered" evidence="1">
    <location>
        <begin position="1"/>
        <end position="47"/>
    </location>
</feature>
<dbReference type="AlphaFoldDB" id="A0A486P7D1"/>
<organism evidence="2">
    <name type="scientific">Klebsiella pneumoniae</name>
    <dbReference type="NCBI Taxonomy" id="573"/>
    <lineage>
        <taxon>Bacteria</taxon>
        <taxon>Pseudomonadati</taxon>
        <taxon>Pseudomonadota</taxon>
        <taxon>Gammaproteobacteria</taxon>
        <taxon>Enterobacterales</taxon>
        <taxon>Enterobacteriaceae</taxon>
        <taxon>Klebsiella/Raoultella group</taxon>
        <taxon>Klebsiella</taxon>
        <taxon>Klebsiella pneumoniae complex</taxon>
    </lineage>
</organism>
<dbReference type="RefSeq" id="WP_373365013.1">
    <property type="nucleotide sequence ID" value="NZ_JAPPUS010000005.1"/>
</dbReference>
<reference evidence="2" key="1">
    <citation type="submission" date="2019-03" db="EMBL/GenBank/DDBJ databases">
        <authorList>
            <consortium name="Pathogen Informatics"/>
        </authorList>
    </citation>
    <scope>NUCLEOTIDE SEQUENCE</scope>
    <source>
        <strain evidence="2">5012STDY7626445</strain>
    </source>
</reference>
<name>A0A486P7D1_KLEPN</name>
<accession>A0A486P7D1</accession>
<evidence type="ECO:0000313" key="2">
    <source>
        <dbReference type="EMBL" id="VGL69993.1"/>
    </source>
</evidence>